<dbReference type="Gene3D" id="1.10.287.1490">
    <property type="match status" value="1"/>
</dbReference>
<protein>
    <submittedName>
        <fullName evidence="4">Uncharacterized protein</fullName>
    </submittedName>
</protein>
<evidence type="ECO:0000256" key="2">
    <source>
        <dbReference type="SAM" id="MobiDB-lite"/>
    </source>
</evidence>
<evidence type="ECO:0000256" key="1">
    <source>
        <dbReference type="SAM" id="Coils"/>
    </source>
</evidence>
<feature type="transmembrane region" description="Helical" evidence="3">
    <location>
        <begin position="256"/>
        <end position="275"/>
    </location>
</feature>
<comment type="caution">
    <text evidence="4">The sequence shown here is derived from an EMBL/GenBank/DDBJ whole genome shotgun (WGS) entry which is preliminary data.</text>
</comment>
<proteinExistence type="predicted"/>
<dbReference type="OrthoDB" id="6121746at2759"/>
<evidence type="ECO:0000313" key="5">
    <source>
        <dbReference type="Proteomes" id="UP000683360"/>
    </source>
</evidence>
<keyword evidence="3" id="KW-0472">Membrane</keyword>
<evidence type="ECO:0000256" key="3">
    <source>
        <dbReference type="SAM" id="Phobius"/>
    </source>
</evidence>
<accession>A0A8S3V066</accession>
<dbReference type="Proteomes" id="UP000683360">
    <property type="component" value="Unassembled WGS sequence"/>
</dbReference>
<gene>
    <name evidence="4" type="ORF">MEDL_59639</name>
</gene>
<keyword evidence="1" id="KW-0175">Coiled coil</keyword>
<sequence length="276" mass="31531">MDSDQNDEIIKLKQQLVEKDQELSKLREEKDLLEESLEETEETVKEARKGFQKRIDELTNDIEEKDEQIDTLTGSSLKEQLRLKDETVIEIKETLHKGGMTINNLHMEIGDLKDNLATAKDSITLKSEKIKEMRDENSQLKSSVSELQRKLDNLQTIPEAGSEISVDPEGGKVQIEVLKKEISRKNEELMSLRIQLEKCQKQLNDLSKSPKSTEPDESQHSNNEPTKIHEDVTQEKSKINDLELQLEKAQSDNMKILIGFGLLVLVIAVLVAKLIY</sequence>
<dbReference type="AlphaFoldDB" id="A0A8S3V066"/>
<evidence type="ECO:0000313" key="4">
    <source>
        <dbReference type="EMBL" id="CAG2247793.1"/>
    </source>
</evidence>
<keyword evidence="3" id="KW-0812">Transmembrane</keyword>
<name>A0A8S3V066_MYTED</name>
<dbReference type="EMBL" id="CAJPWZ010002914">
    <property type="protein sequence ID" value="CAG2247793.1"/>
    <property type="molecule type" value="Genomic_DNA"/>
</dbReference>
<keyword evidence="5" id="KW-1185">Reference proteome</keyword>
<feature type="coiled-coil region" evidence="1">
    <location>
        <begin position="9"/>
        <end position="75"/>
    </location>
</feature>
<keyword evidence="3" id="KW-1133">Transmembrane helix</keyword>
<feature type="region of interest" description="Disordered" evidence="2">
    <location>
        <begin position="205"/>
        <end position="234"/>
    </location>
</feature>
<organism evidence="4 5">
    <name type="scientific">Mytilus edulis</name>
    <name type="common">Blue mussel</name>
    <dbReference type="NCBI Taxonomy" id="6550"/>
    <lineage>
        <taxon>Eukaryota</taxon>
        <taxon>Metazoa</taxon>
        <taxon>Spiralia</taxon>
        <taxon>Lophotrochozoa</taxon>
        <taxon>Mollusca</taxon>
        <taxon>Bivalvia</taxon>
        <taxon>Autobranchia</taxon>
        <taxon>Pteriomorphia</taxon>
        <taxon>Mytilida</taxon>
        <taxon>Mytiloidea</taxon>
        <taxon>Mytilidae</taxon>
        <taxon>Mytilinae</taxon>
        <taxon>Mytilus</taxon>
    </lineage>
</organism>
<reference evidence="4" key="1">
    <citation type="submission" date="2021-03" db="EMBL/GenBank/DDBJ databases">
        <authorList>
            <person name="Bekaert M."/>
        </authorList>
    </citation>
    <scope>NUCLEOTIDE SEQUENCE</scope>
</reference>